<evidence type="ECO:0000313" key="3">
    <source>
        <dbReference type="Proteomes" id="UP001595767"/>
    </source>
</evidence>
<accession>A0ABV8KZZ1</accession>
<feature type="compositionally biased region" description="Gly residues" evidence="1">
    <location>
        <begin position="346"/>
        <end position="361"/>
    </location>
</feature>
<dbReference type="InterPro" id="IPR038332">
    <property type="entry name" value="PPE_sf"/>
</dbReference>
<evidence type="ECO:0000256" key="1">
    <source>
        <dbReference type="SAM" id="MobiDB-lite"/>
    </source>
</evidence>
<protein>
    <recommendedName>
        <fullName evidence="4">PPE family protein</fullName>
    </recommendedName>
</protein>
<evidence type="ECO:0000313" key="2">
    <source>
        <dbReference type="EMBL" id="MFC4124102.1"/>
    </source>
</evidence>
<feature type="compositionally biased region" description="Acidic residues" evidence="1">
    <location>
        <begin position="305"/>
        <end position="317"/>
    </location>
</feature>
<comment type="caution">
    <text evidence="2">The sequence shown here is derived from an EMBL/GenBank/DDBJ whole genome shotgun (WGS) entry which is preliminary data.</text>
</comment>
<feature type="compositionally biased region" description="Basic and acidic residues" evidence="1">
    <location>
        <begin position="428"/>
        <end position="443"/>
    </location>
</feature>
<feature type="compositionally biased region" description="Low complexity" evidence="1">
    <location>
        <begin position="275"/>
        <end position="303"/>
    </location>
</feature>
<feature type="compositionally biased region" description="Low complexity" evidence="1">
    <location>
        <begin position="318"/>
        <end position="345"/>
    </location>
</feature>
<dbReference type="Gene3D" id="1.20.1260.20">
    <property type="entry name" value="PPE superfamily"/>
    <property type="match status" value="1"/>
</dbReference>
<feature type="compositionally biased region" description="Gly residues" evidence="1">
    <location>
        <begin position="260"/>
        <end position="274"/>
    </location>
</feature>
<organism evidence="2 3">
    <name type="scientific">Nocardia rhizosphaerae</name>
    <dbReference type="NCBI Taxonomy" id="1691571"/>
    <lineage>
        <taxon>Bacteria</taxon>
        <taxon>Bacillati</taxon>
        <taxon>Actinomycetota</taxon>
        <taxon>Actinomycetes</taxon>
        <taxon>Mycobacteriales</taxon>
        <taxon>Nocardiaceae</taxon>
        <taxon>Nocardia</taxon>
    </lineage>
</organism>
<feature type="compositionally biased region" description="Gly residues" evidence="1">
    <location>
        <begin position="398"/>
        <end position="422"/>
    </location>
</feature>
<dbReference type="RefSeq" id="WP_378545607.1">
    <property type="nucleotide sequence ID" value="NZ_JBHSBA010000003.1"/>
</dbReference>
<feature type="region of interest" description="Disordered" evidence="1">
    <location>
        <begin position="233"/>
        <end position="460"/>
    </location>
</feature>
<reference evidence="3" key="1">
    <citation type="journal article" date="2019" name="Int. J. Syst. Evol. Microbiol.">
        <title>The Global Catalogue of Microorganisms (GCM) 10K type strain sequencing project: providing services to taxonomists for standard genome sequencing and annotation.</title>
        <authorList>
            <consortium name="The Broad Institute Genomics Platform"/>
            <consortium name="The Broad Institute Genome Sequencing Center for Infectious Disease"/>
            <person name="Wu L."/>
            <person name="Ma J."/>
        </authorList>
    </citation>
    <scope>NUCLEOTIDE SEQUENCE [LARGE SCALE GENOMIC DNA]</scope>
    <source>
        <strain evidence="3">CGMCC 4.7204</strain>
    </source>
</reference>
<dbReference type="Proteomes" id="UP001595767">
    <property type="component" value="Unassembled WGS sequence"/>
</dbReference>
<sequence length="460" mass="46480">MALPLIAAIAAVAAVAEADRIYGNYSTAHDEAKARGELGDAANDAVSEDRSIIQGERSRLESGFDGTYASPVLTGKLDDFSTLSHQQIWDALNGTGDQPGVSAGEINAGADGWRRLVTGMSEAVTTFRTRIDTAINDGWSGTTANAAIDGVRGYATEAEKLPTTFQMVANGIDLMEGALLQAKMAIDEPKELSWDGKLTSWVPGGGLLKTESYRADEAERAAQEILERVYKPQAATTDEKTPVLAVPKNPVVEGQPVDDGTGGAGTNNGNGGNNGTTPNGDQGTPRTTTPQTTTPETTSPSTENPGDDTGDDSDDDTTTSSTTPEDQQTTPAGTQQNPGTTTPGTTPGGTTPGTGGPGSTGSPGTTSPGSGTPLSPTTGRAVPGTPATGTPAAAAAAGRGGSTGGRGMMGAPGMMGGGGRGAGNNDDDEHKTPDYLIQDRESELIGQLPPTLPPGGVIGA</sequence>
<evidence type="ECO:0008006" key="4">
    <source>
        <dbReference type="Google" id="ProtNLM"/>
    </source>
</evidence>
<keyword evidence="3" id="KW-1185">Reference proteome</keyword>
<name>A0ABV8KZZ1_9NOCA</name>
<proteinExistence type="predicted"/>
<feature type="compositionally biased region" description="Low complexity" evidence="1">
    <location>
        <begin position="362"/>
        <end position="397"/>
    </location>
</feature>
<dbReference type="EMBL" id="JBHSBA010000003">
    <property type="protein sequence ID" value="MFC4124102.1"/>
    <property type="molecule type" value="Genomic_DNA"/>
</dbReference>
<gene>
    <name evidence="2" type="ORF">ACFOW8_04070</name>
</gene>